<dbReference type="InterPro" id="IPR007219">
    <property type="entry name" value="XnlR_reg_dom"/>
</dbReference>
<keyword evidence="11" id="KW-1185">Reference proteome</keyword>
<keyword evidence="2" id="KW-0479">Metal-binding</keyword>
<evidence type="ECO:0000256" key="5">
    <source>
        <dbReference type="ARBA" id="ARBA00022833"/>
    </source>
</evidence>
<evidence type="ECO:0000256" key="2">
    <source>
        <dbReference type="ARBA" id="ARBA00022723"/>
    </source>
</evidence>
<dbReference type="SMART" id="SM00355">
    <property type="entry name" value="ZnF_C2H2"/>
    <property type="match status" value="2"/>
</dbReference>
<comment type="subcellular location">
    <subcellularLocation>
        <location evidence="1">Nucleus</location>
    </subcellularLocation>
</comment>
<dbReference type="GO" id="GO:0000981">
    <property type="term" value="F:DNA-binding transcription factor activity, RNA polymerase II-specific"/>
    <property type="evidence" value="ECO:0007669"/>
    <property type="project" value="InterPro"/>
</dbReference>
<dbReference type="SUPFAM" id="SSF57667">
    <property type="entry name" value="beta-beta-alpha zinc fingers"/>
    <property type="match status" value="1"/>
</dbReference>
<dbReference type="PANTHER" id="PTHR40626">
    <property type="entry name" value="MIP31509P"/>
    <property type="match status" value="1"/>
</dbReference>
<accession>A0A292PNV7</accession>
<evidence type="ECO:0000259" key="9">
    <source>
        <dbReference type="PROSITE" id="PS50157"/>
    </source>
</evidence>
<keyword evidence="4 7" id="KW-0863">Zinc-finger</keyword>
<dbReference type="GO" id="GO:0005634">
    <property type="term" value="C:nucleus"/>
    <property type="evidence" value="ECO:0007669"/>
    <property type="project" value="UniProtKB-SubCell"/>
</dbReference>
<feature type="region of interest" description="Disordered" evidence="8">
    <location>
        <begin position="244"/>
        <end position="293"/>
    </location>
</feature>
<keyword evidence="3" id="KW-0677">Repeat</keyword>
<proteinExistence type="predicted"/>
<dbReference type="GO" id="GO:0000785">
    <property type="term" value="C:chromatin"/>
    <property type="evidence" value="ECO:0007669"/>
    <property type="project" value="TreeGrafter"/>
</dbReference>
<dbReference type="EMBL" id="LN891087">
    <property type="protein sequence ID" value="CUS09332.1"/>
    <property type="molecule type" value="Genomic_DNA"/>
</dbReference>
<evidence type="ECO:0000313" key="11">
    <source>
        <dbReference type="Proteomes" id="UP001412239"/>
    </source>
</evidence>
<evidence type="ECO:0000256" key="8">
    <source>
        <dbReference type="SAM" id="MobiDB-lite"/>
    </source>
</evidence>
<keyword evidence="6" id="KW-0539">Nucleus</keyword>
<dbReference type="GO" id="GO:0006351">
    <property type="term" value="P:DNA-templated transcription"/>
    <property type="evidence" value="ECO:0007669"/>
    <property type="project" value="InterPro"/>
</dbReference>
<evidence type="ECO:0000256" key="3">
    <source>
        <dbReference type="ARBA" id="ARBA00022737"/>
    </source>
</evidence>
<dbReference type="AlphaFoldDB" id="A0A292PNV7"/>
<protein>
    <recommendedName>
        <fullName evidence="9">C2H2-type domain-containing protein</fullName>
    </recommendedName>
</protein>
<dbReference type="Proteomes" id="UP001412239">
    <property type="component" value="Unassembled WGS sequence"/>
</dbReference>
<name>A0A292PNV7_9PEZI</name>
<dbReference type="InterPro" id="IPR013087">
    <property type="entry name" value="Znf_C2H2_type"/>
</dbReference>
<dbReference type="GO" id="GO:0000978">
    <property type="term" value="F:RNA polymerase II cis-regulatory region sequence-specific DNA binding"/>
    <property type="evidence" value="ECO:0007669"/>
    <property type="project" value="InterPro"/>
</dbReference>
<dbReference type="Gene3D" id="3.30.160.60">
    <property type="entry name" value="Classic Zinc Finger"/>
    <property type="match status" value="1"/>
</dbReference>
<evidence type="ECO:0000256" key="7">
    <source>
        <dbReference type="PROSITE-ProRule" id="PRU00042"/>
    </source>
</evidence>
<feature type="domain" description="C2H2-type" evidence="9">
    <location>
        <begin position="93"/>
        <end position="123"/>
    </location>
</feature>
<evidence type="ECO:0000313" key="10">
    <source>
        <dbReference type="EMBL" id="CUS09332.1"/>
    </source>
</evidence>
<sequence length="802" mass="90912">MARKNSRKSPSVASGSRGPGTGAVSQALRLRRWIDIQLKDVLEERARGNWTEEDEREWRRTKPYECETCNERSSTRYNNNRHKLNKHSTKKVLNCTFPGCKLVFTRPDNLAKHQKKHHSAGQNDPEDEPRDGVEELTSQFWRRFPIADDLPKKPVDGLRIYYTPGKLPFLPPEVISHYADYYFAPTAFHPFLPLLHKPTFQPTTVLASFLRSVCALGGRYDPTNQTLREQLWEAGLRVMERWIERGPDDGGDQEPPPSMSPPQLVKTESSQAMAHPYPPSSSAGDGDRQSVKYADRSQREGTLCVLQGLLLFAFYGLFSEEKEKHKKGRVLLARAIEIARDYEYFNPVPGHIPQELSPDQQWKIFVERESRKRYGIFTGGLPNVGIDIFRVAFTIYLVDCYVSFAFETPRLLRHTELRNLPLPCDAQLFEAPTAQAWNQKYYTMRIHGSRMVPPPLFLKTLRILLNGNGHHELLDAGGLGSNFSALILATAIQMEILDLTRKVADDIDAQYETGILPLEEGAAWEGVDVFAPESQEGLEKLRMGLTTLGLISGIGNLFTPYAEHLTVFPPVTTYASSSPTLLASALQGCEKEFYILMHLALVQLVIPDRMVLHKKDVPMDLYTALASTVQGAKARVAANNPATLQHFMHVLDQSNILSHLLSLLRVLLAPQSAYDENARNTEFPIVTVLIFKALMVVWEIIVRVENSPSPQEEMYLWHAYALEGSPNQVFAQDMVVKPIEAFRYELLGLLVQWEVRNEETEGLESLEWRYLRWMKAVFTEMEQWGVGGGVVQALDYGIFGDE</sequence>
<organism evidence="10 11">
    <name type="scientific">Tuber aestivum</name>
    <name type="common">summer truffle</name>
    <dbReference type="NCBI Taxonomy" id="59557"/>
    <lineage>
        <taxon>Eukaryota</taxon>
        <taxon>Fungi</taxon>
        <taxon>Dikarya</taxon>
        <taxon>Ascomycota</taxon>
        <taxon>Pezizomycotina</taxon>
        <taxon>Pezizomycetes</taxon>
        <taxon>Pezizales</taxon>
        <taxon>Tuberaceae</taxon>
        <taxon>Tuber</taxon>
    </lineage>
</organism>
<feature type="region of interest" description="Disordered" evidence="8">
    <location>
        <begin position="1"/>
        <end position="25"/>
    </location>
</feature>
<dbReference type="Pfam" id="PF04082">
    <property type="entry name" value="Fungal_trans"/>
    <property type="match status" value="1"/>
</dbReference>
<reference evidence="10" key="1">
    <citation type="submission" date="2015-10" db="EMBL/GenBank/DDBJ databases">
        <authorList>
            <person name="Regsiter A."/>
            <person name="william w."/>
        </authorList>
    </citation>
    <scope>NUCLEOTIDE SEQUENCE</scope>
    <source>
        <strain evidence="10">Montdore</strain>
    </source>
</reference>
<dbReference type="Pfam" id="PF00096">
    <property type="entry name" value="zf-C2H2"/>
    <property type="match status" value="1"/>
</dbReference>
<keyword evidence="5" id="KW-0862">Zinc</keyword>
<gene>
    <name evidence="10" type="ORF">GSTUAT00006607001</name>
</gene>
<evidence type="ECO:0000256" key="1">
    <source>
        <dbReference type="ARBA" id="ARBA00004123"/>
    </source>
</evidence>
<dbReference type="InterPro" id="IPR036236">
    <property type="entry name" value="Znf_C2H2_sf"/>
</dbReference>
<feature type="region of interest" description="Disordered" evidence="8">
    <location>
        <begin position="111"/>
        <end position="132"/>
    </location>
</feature>
<dbReference type="CDD" id="cd12148">
    <property type="entry name" value="fungal_TF_MHR"/>
    <property type="match status" value="1"/>
</dbReference>
<evidence type="ECO:0000256" key="4">
    <source>
        <dbReference type="ARBA" id="ARBA00022771"/>
    </source>
</evidence>
<dbReference type="PROSITE" id="PS00028">
    <property type="entry name" value="ZINC_FINGER_C2H2_1"/>
    <property type="match status" value="1"/>
</dbReference>
<evidence type="ECO:0000256" key="6">
    <source>
        <dbReference type="ARBA" id="ARBA00023242"/>
    </source>
</evidence>
<dbReference type="PROSITE" id="PS50157">
    <property type="entry name" value="ZINC_FINGER_C2H2_2"/>
    <property type="match status" value="1"/>
</dbReference>
<dbReference type="InterPro" id="IPR051059">
    <property type="entry name" value="VerF-like"/>
</dbReference>
<dbReference type="GO" id="GO:0008270">
    <property type="term" value="F:zinc ion binding"/>
    <property type="evidence" value="ECO:0007669"/>
    <property type="project" value="UniProtKB-KW"/>
</dbReference>
<dbReference type="PANTHER" id="PTHR40626:SF11">
    <property type="entry name" value="ZINC FINGER PROTEIN YPR022C"/>
    <property type="match status" value="1"/>
</dbReference>